<dbReference type="Proteomes" id="UP000516437">
    <property type="component" value="Chromosome 1"/>
</dbReference>
<dbReference type="AlphaFoldDB" id="A0A6A1WP66"/>
<keyword evidence="2 5" id="KW-0812">Transmembrane</keyword>
<gene>
    <name evidence="7" type="ORF">CJ030_MR1G009590</name>
</gene>
<evidence type="ECO:0000256" key="2">
    <source>
        <dbReference type="ARBA" id="ARBA00022692"/>
    </source>
</evidence>
<comment type="subcellular location">
    <subcellularLocation>
        <location evidence="1">Membrane</location>
        <topology evidence="1">Single-pass membrane protein</topology>
    </subcellularLocation>
</comment>
<dbReference type="OrthoDB" id="695142at2759"/>
<dbReference type="Pfam" id="PF03168">
    <property type="entry name" value="LEA_2"/>
    <property type="match status" value="1"/>
</dbReference>
<dbReference type="GO" id="GO:0098542">
    <property type="term" value="P:defense response to other organism"/>
    <property type="evidence" value="ECO:0007669"/>
    <property type="project" value="InterPro"/>
</dbReference>
<evidence type="ECO:0000256" key="4">
    <source>
        <dbReference type="ARBA" id="ARBA00023136"/>
    </source>
</evidence>
<feature type="transmembrane region" description="Helical" evidence="5">
    <location>
        <begin position="55"/>
        <end position="81"/>
    </location>
</feature>
<dbReference type="PANTHER" id="PTHR31234">
    <property type="entry name" value="LATE EMBRYOGENESIS ABUNDANT (LEA) HYDROXYPROLINE-RICH GLYCOPROTEIN FAMILY"/>
    <property type="match status" value="1"/>
</dbReference>
<comment type="caution">
    <text evidence="7">The sequence shown here is derived from an EMBL/GenBank/DDBJ whole genome shotgun (WGS) entry which is preliminary data.</text>
</comment>
<evidence type="ECO:0000256" key="1">
    <source>
        <dbReference type="ARBA" id="ARBA00004167"/>
    </source>
</evidence>
<protein>
    <submittedName>
        <fullName evidence="7">Protein YLS9</fullName>
    </submittedName>
</protein>
<evidence type="ECO:0000256" key="3">
    <source>
        <dbReference type="ARBA" id="ARBA00022989"/>
    </source>
</evidence>
<reference evidence="7 8" key="1">
    <citation type="journal article" date="2019" name="Plant Biotechnol. J.">
        <title>The red bayberry genome and genetic basis of sex determination.</title>
        <authorList>
            <person name="Jia H.M."/>
            <person name="Jia H.J."/>
            <person name="Cai Q.L."/>
            <person name="Wang Y."/>
            <person name="Zhao H.B."/>
            <person name="Yang W.F."/>
            <person name="Wang G.Y."/>
            <person name="Li Y.H."/>
            <person name="Zhan D.L."/>
            <person name="Shen Y.T."/>
            <person name="Niu Q.F."/>
            <person name="Chang L."/>
            <person name="Qiu J."/>
            <person name="Zhao L."/>
            <person name="Xie H.B."/>
            <person name="Fu W.Y."/>
            <person name="Jin J."/>
            <person name="Li X.W."/>
            <person name="Jiao Y."/>
            <person name="Zhou C.C."/>
            <person name="Tu T."/>
            <person name="Chai C.Y."/>
            <person name="Gao J.L."/>
            <person name="Fan L.J."/>
            <person name="van de Weg E."/>
            <person name="Wang J.Y."/>
            <person name="Gao Z.S."/>
        </authorList>
    </citation>
    <scope>NUCLEOTIDE SEQUENCE [LARGE SCALE GENOMIC DNA]</scope>
    <source>
        <tissue evidence="7">Leaves</tissue>
    </source>
</reference>
<feature type="domain" description="Late embryogenesis abundant protein LEA-2 subgroup" evidence="6">
    <location>
        <begin position="116"/>
        <end position="216"/>
    </location>
</feature>
<sequence>MQDSSRPVVTGYPAHNGYPPPQQGAAYPYPAPPPQAVPYYNQQPYPYRASYSRTFIRTFITTMILVFFILGVSTFILWLVLRPRVPEFRVVSLSVSNLSTGSNSSSSLTGTWNVDISVNNPNKKLSVVYDSARSFLYYKSGFISETRIPPFKQAKQNQTTIDASFSAVNTYVDRSVVNDINGDRARGIVTFNMLLEARAQFRSGGWRLRSRWVRVLCEDLAVGLSSNNSGTGKLTGGTRECRVRL</sequence>
<evidence type="ECO:0000313" key="7">
    <source>
        <dbReference type="EMBL" id="KAB1227061.1"/>
    </source>
</evidence>
<keyword evidence="4 5" id="KW-0472">Membrane</keyword>
<dbReference type="InterPro" id="IPR044839">
    <property type="entry name" value="NDR1-like"/>
</dbReference>
<proteinExistence type="predicted"/>
<keyword evidence="3 5" id="KW-1133">Transmembrane helix</keyword>
<dbReference type="GO" id="GO:0005886">
    <property type="term" value="C:plasma membrane"/>
    <property type="evidence" value="ECO:0007669"/>
    <property type="project" value="TreeGrafter"/>
</dbReference>
<evidence type="ECO:0000256" key="5">
    <source>
        <dbReference type="SAM" id="Phobius"/>
    </source>
</evidence>
<dbReference type="InterPro" id="IPR004864">
    <property type="entry name" value="LEA_2"/>
</dbReference>
<accession>A0A6A1WP66</accession>
<organism evidence="7 8">
    <name type="scientific">Morella rubra</name>
    <name type="common">Chinese bayberry</name>
    <dbReference type="NCBI Taxonomy" id="262757"/>
    <lineage>
        <taxon>Eukaryota</taxon>
        <taxon>Viridiplantae</taxon>
        <taxon>Streptophyta</taxon>
        <taxon>Embryophyta</taxon>
        <taxon>Tracheophyta</taxon>
        <taxon>Spermatophyta</taxon>
        <taxon>Magnoliopsida</taxon>
        <taxon>eudicotyledons</taxon>
        <taxon>Gunneridae</taxon>
        <taxon>Pentapetalae</taxon>
        <taxon>rosids</taxon>
        <taxon>fabids</taxon>
        <taxon>Fagales</taxon>
        <taxon>Myricaceae</taxon>
        <taxon>Morella</taxon>
    </lineage>
</organism>
<keyword evidence="8" id="KW-1185">Reference proteome</keyword>
<dbReference type="PANTHER" id="PTHR31234:SF55">
    <property type="entry name" value="LATE EMBRYOGENESIS ABUNDANT (LEA) HYDROXYPROLINE-RICH GLYCOPROTEIN FAMILY"/>
    <property type="match status" value="1"/>
</dbReference>
<evidence type="ECO:0000313" key="8">
    <source>
        <dbReference type="Proteomes" id="UP000516437"/>
    </source>
</evidence>
<name>A0A6A1WP66_9ROSI</name>
<dbReference type="EMBL" id="RXIC02000019">
    <property type="protein sequence ID" value="KAB1227061.1"/>
    <property type="molecule type" value="Genomic_DNA"/>
</dbReference>
<evidence type="ECO:0000259" key="6">
    <source>
        <dbReference type="Pfam" id="PF03168"/>
    </source>
</evidence>